<dbReference type="EMBL" id="CALBWS010000020">
    <property type="protein sequence ID" value="CAH2715861.1"/>
    <property type="molecule type" value="Genomic_DNA"/>
</dbReference>
<evidence type="ECO:0000313" key="2">
    <source>
        <dbReference type="Proteomes" id="UP000838308"/>
    </source>
</evidence>
<keyword evidence="2" id="KW-1185">Reference proteome</keyword>
<name>A0ABN8KQA8_9BACI</name>
<evidence type="ECO:0000313" key="1">
    <source>
        <dbReference type="EMBL" id="CAH2715861.1"/>
    </source>
</evidence>
<reference evidence="1" key="1">
    <citation type="submission" date="2022-04" db="EMBL/GenBank/DDBJ databases">
        <authorList>
            <person name="Criscuolo A."/>
        </authorList>
    </citation>
    <scope>NUCLEOTIDE SEQUENCE</scope>
    <source>
        <strain evidence="1">CIP111895</strain>
    </source>
</reference>
<protein>
    <submittedName>
        <fullName evidence="1">Uncharacterized protein</fullName>
    </submittedName>
</protein>
<organism evidence="1 2">
    <name type="scientific">Neobacillus rhizosphaerae</name>
    <dbReference type="NCBI Taxonomy" id="2880965"/>
    <lineage>
        <taxon>Bacteria</taxon>
        <taxon>Bacillati</taxon>
        <taxon>Bacillota</taxon>
        <taxon>Bacilli</taxon>
        <taxon>Bacillales</taxon>
        <taxon>Bacillaceae</taxon>
        <taxon>Neobacillus</taxon>
    </lineage>
</organism>
<dbReference type="Proteomes" id="UP000838308">
    <property type="component" value="Unassembled WGS sequence"/>
</dbReference>
<comment type="caution">
    <text evidence="1">The sequence shown here is derived from an EMBL/GenBank/DDBJ whole genome shotgun (WGS) entry which is preliminary data.</text>
</comment>
<sequence length="52" mass="5704">MRIMNGPAAVIGEQPSIYVTEFKLGKAEGSNDPKVRRPAKMYLWNLPGKGDA</sequence>
<gene>
    <name evidence="1" type="ORF">BACCIP111895_03045</name>
</gene>
<accession>A0ABN8KQA8</accession>
<proteinExistence type="predicted"/>